<evidence type="ECO:0000256" key="5">
    <source>
        <dbReference type="ARBA" id="ARBA00022915"/>
    </source>
</evidence>
<reference evidence="8 9" key="1">
    <citation type="journal article" date="2017" name="Antonie Van Leeuwenhoek">
        <title>Rhizobium rhizosphaerae sp. nov., a novel species isolated from rice rhizosphere.</title>
        <authorList>
            <person name="Zhao J.J."/>
            <person name="Zhang J."/>
            <person name="Zhang R.J."/>
            <person name="Zhang C.W."/>
            <person name="Yin H.Q."/>
            <person name="Zhang X.X."/>
        </authorList>
    </citation>
    <scope>NUCLEOTIDE SEQUENCE [LARGE SCALE GENOMIC DNA]</scope>
    <source>
        <strain evidence="8 9">S18K6</strain>
    </source>
</reference>
<dbReference type="SUPFAM" id="SSF51161">
    <property type="entry name" value="Trimeric LpxA-like enzymes"/>
    <property type="match status" value="1"/>
</dbReference>
<evidence type="ECO:0000313" key="8">
    <source>
        <dbReference type="EMBL" id="GAC10545.1"/>
    </source>
</evidence>
<evidence type="ECO:0000256" key="7">
    <source>
        <dbReference type="ARBA" id="ARBA00023315"/>
    </source>
</evidence>
<proteinExistence type="inferred from homology"/>
<dbReference type="CDD" id="cd03358">
    <property type="entry name" value="LbH_WxcM_N_like"/>
    <property type="match status" value="1"/>
</dbReference>
<evidence type="ECO:0000256" key="6">
    <source>
        <dbReference type="ARBA" id="ARBA00023154"/>
    </source>
</evidence>
<protein>
    <submittedName>
        <fullName evidence="8">2,3,4,5-tetrahydropyridine-2,6-dicarboxylate N-acetyltransferase</fullName>
    </submittedName>
</protein>
<evidence type="ECO:0000256" key="4">
    <source>
        <dbReference type="ARBA" id="ARBA00022737"/>
    </source>
</evidence>
<dbReference type="PANTHER" id="PTHR43300">
    <property type="entry name" value="ACETYLTRANSFERASE"/>
    <property type="match status" value="1"/>
</dbReference>
<evidence type="ECO:0000313" key="9">
    <source>
        <dbReference type="Proteomes" id="UP000006320"/>
    </source>
</evidence>
<evidence type="ECO:0000256" key="2">
    <source>
        <dbReference type="ARBA" id="ARBA00022605"/>
    </source>
</evidence>
<dbReference type="InterPro" id="IPR011004">
    <property type="entry name" value="Trimer_LpxA-like_sf"/>
</dbReference>
<keyword evidence="3" id="KW-0808">Transferase</keyword>
<dbReference type="Proteomes" id="UP000006320">
    <property type="component" value="Unassembled WGS sequence"/>
</dbReference>
<keyword evidence="7" id="KW-0012">Acyltransferase</keyword>
<dbReference type="PROSITE" id="PS00101">
    <property type="entry name" value="HEXAPEP_TRANSFERASES"/>
    <property type="match status" value="1"/>
</dbReference>
<dbReference type="InterPro" id="IPR001451">
    <property type="entry name" value="Hexapep"/>
</dbReference>
<dbReference type="InterPro" id="IPR050179">
    <property type="entry name" value="Trans_hexapeptide_repeat"/>
</dbReference>
<accession>A0AAV3V1M4</accession>
<name>A0AAV3V1M4_9ALTE</name>
<dbReference type="PANTHER" id="PTHR43300:SF10">
    <property type="entry name" value="2,3,4,5-TETRAHYDROPYRIDINE-2,6-DICARBOXYLATE N-ACETYLTRANSFERASE"/>
    <property type="match status" value="1"/>
</dbReference>
<evidence type="ECO:0000256" key="3">
    <source>
        <dbReference type="ARBA" id="ARBA00022679"/>
    </source>
</evidence>
<sequence length="199" mass="21163">MNYISESAIIHPNVLLGDNVVIEDYCIIGSPVKGKEGLVTTIGANAVIRSGTVIYAGNKIGDNFQTGNKANIRENNEIGDNVSIGTLSVIEHHINIGSGTRIHSQVFIPEFSILGLNTWIGPNVVFTNAKYPQSPDVKNNLVGPTLEENVKIGANSTLLPGIKIGRNSLVGAASLVTKDVEDNVVVAGHPALVIRQIDY</sequence>
<organism evidence="8 9">
    <name type="scientific">Paraglaciecola chathamensis S18K6</name>
    <dbReference type="NCBI Taxonomy" id="1127672"/>
    <lineage>
        <taxon>Bacteria</taxon>
        <taxon>Pseudomonadati</taxon>
        <taxon>Pseudomonadota</taxon>
        <taxon>Gammaproteobacteria</taxon>
        <taxon>Alteromonadales</taxon>
        <taxon>Alteromonadaceae</taxon>
        <taxon>Paraglaciecola</taxon>
    </lineage>
</organism>
<evidence type="ECO:0000256" key="1">
    <source>
        <dbReference type="ARBA" id="ARBA00007274"/>
    </source>
</evidence>
<keyword evidence="4" id="KW-0677">Repeat</keyword>
<dbReference type="InterPro" id="IPR018357">
    <property type="entry name" value="Hexapep_transf_CS"/>
</dbReference>
<dbReference type="EMBL" id="BAEM01000033">
    <property type="protein sequence ID" value="GAC10545.1"/>
    <property type="molecule type" value="Genomic_DNA"/>
</dbReference>
<dbReference type="RefSeq" id="WP_007988568.1">
    <property type="nucleotide sequence ID" value="NZ_BAEM01000033.1"/>
</dbReference>
<dbReference type="GO" id="GO:0016746">
    <property type="term" value="F:acyltransferase activity"/>
    <property type="evidence" value="ECO:0007669"/>
    <property type="project" value="UniProtKB-KW"/>
</dbReference>
<dbReference type="AlphaFoldDB" id="A0AAV3V1M4"/>
<keyword evidence="5" id="KW-0220">Diaminopimelate biosynthesis</keyword>
<keyword evidence="6" id="KW-0457">Lysine biosynthesis</keyword>
<keyword evidence="2" id="KW-0028">Amino-acid biosynthesis</keyword>
<dbReference type="Gene3D" id="2.160.10.10">
    <property type="entry name" value="Hexapeptide repeat proteins"/>
    <property type="match status" value="1"/>
</dbReference>
<comment type="caution">
    <text evidence="8">The sequence shown here is derived from an EMBL/GenBank/DDBJ whole genome shotgun (WGS) entry which is preliminary data.</text>
</comment>
<dbReference type="GO" id="GO:0009085">
    <property type="term" value="P:lysine biosynthetic process"/>
    <property type="evidence" value="ECO:0007669"/>
    <property type="project" value="UniProtKB-KW"/>
</dbReference>
<dbReference type="GO" id="GO:0019877">
    <property type="term" value="P:diaminopimelate biosynthetic process"/>
    <property type="evidence" value="ECO:0007669"/>
    <property type="project" value="UniProtKB-KW"/>
</dbReference>
<dbReference type="Pfam" id="PF00132">
    <property type="entry name" value="Hexapep"/>
    <property type="match status" value="1"/>
</dbReference>
<gene>
    <name evidence="8" type="primary">dapH</name>
    <name evidence="8" type="ORF">GCHA_2598</name>
</gene>
<comment type="similarity">
    <text evidence="1">Belongs to the transferase hexapeptide repeat family.</text>
</comment>